<reference evidence="3" key="1">
    <citation type="submission" date="2010-11" db="EMBL/GenBank/DDBJ databases">
        <title>The complete genome of Mahella australiensis DSM 15567.</title>
        <authorList>
            <consortium name="US DOE Joint Genome Institute (JGI-PGF)"/>
            <person name="Lucas S."/>
            <person name="Copeland A."/>
            <person name="Lapidus A."/>
            <person name="Bruce D."/>
            <person name="Goodwin L."/>
            <person name="Pitluck S."/>
            <person name="Kyrpides N."/>
            <person name="Mavromatis K."/>
            <person name="Pagani I."/>
            <person name="Ivanova N."/>
            <person name="Teshima H."/>
            <person name="Brettin T."/>
            <person name="Detter J.C."/>
            <person name="Han C."/>
            <person name="Tapia R."/>
            <person name="Land M."/>
            <person name="Hauser L."/>
            <person name="Markowitz V."/>
            <person name="Cheng J.-F."/>
            <person name="Hugenholtz P."/>
            <person name="Woyke T."/>
            <person name="Wu D."/>
            <person name="Spring S."/>
            <person name="Pukall R."/>
            <person name="Steenblock K."/>
            <person name="Schneider S."/>
            <person name="Klenk H.-P."/>
            <person name="Eisen J.A."/>
        </authorList>
    </citation>
    <scope>NUCLEOTIDE SEQUENCE [LARGE SCALE GENOMIC DNA]</scope>
    <source>
        <strain evidence="3">DSM 15567 / CIP 107919 / 50-1 BON</strain>
    </source>
</reference>
<dbReference type="RefSeq" id="WP_013779689.1">
    <property type="nucleotide sequence ID" value="NC_015520.1"/>
</dbReference>
<dbReference type="AlphaFoldDB" id="F3ZVA5"/>
<dbReference type="GO" id="GO:0004853">
    <property type="term" value="F:uroporphyrinogen decarboxylase activity"/>
    <property type="evidence" value="ECO:0007669"/>
    <property type="project" value="InterPro"/>
</dbReference>
<reference evidence="2 3" key="2">
    <citation type="journal article" date="2011" name="Stand. Genomic Sci.">
        <title>Complete genome sequence of Mahella australiensis type strain (50-1 BON).</title>
        <authorList>
            <person name="Sikorski J."/>
            <person name="Teshima H."/>
            <person name="Nolan M."/>
            <person name="Lucas S."/>
            <person name="Hammon N."/>
            <person name="Deshpande S."/>
            <person name="Cheng J.F."/>
            <person name="Pitluck S."/>
            <person name="Liolios K."/>
            <person name="Pagani I."/>
            <person name="Ivanova N."/>
            <person name="Huntemann M."/>
            <person name="Mavromatis K."/>
            <person name="Ovchinikova G."/>
            <person name="Pati A."/>
            <person name="Tapia R."/>
            <person name="Han C."/>
            <person name="Goodwin L."/>
            <person name="Chen A."/>
            <person name="Palaniappan K."/>
            <person name="Land M."/>
            <person name="Hauser L."/>
            <person name="Ngatchou-Djao O.D."/>
            <person name="Rohde M."/>
            <person name="Pukall R."/>
            <person name="Spring S."/>
            <person name="Abt B."/>
            <person name="Goker M."/>
            <person name="Detter J.C."/>
            <person name="Woyke T."/>
            <person name="Bristow J."/>
            <person name="Markowitz V."/>
            <person name="Hugenholtz P."/>
            <person name="Eisen J.A."/>
            <person name="Kyrpides N.C."/>
            <person name="Klenk H.P."/>
            <person name="Lapidus A."/>
        </authorList>
    </citation>
    <scope>NUCLEOTIDE SEQUENCE [LARGE SCALE GENOMIC DNA]</scope>
    <source>
        <strain evidence="3">DSM 15567 / CIP 107919 / 50-1 BON</strain>
    </source>
</reference>
<protein>
    <recommendedName>
        <fullName evidence="1">Uroporphyrinogen decarboxylase (URO-D) domain-containing protein</fullName>
    </recommendedName>
</protein>
<dbReference type="Gene3D" id="3.20.20.210">
    <property type="match status" value="1"/>
</dbReference>
<dbReference type="InterPro" id="IPR000257">
    <property type="entry name" value="Uroporphyrinogen_deCOase"/>
</dbReference>
<dbReference type="HOGENOM" id="CLU_787097_0_0_9"/>
<dbReference type="EMBL" id="CP002360">
    <property type="protein sequence ID" value="AEE95255.1"/>
    <property type="molecule type" value="Genomic_DNA"/>
</dbReference>
<dbReference type="PANTHER" id="PTHR47099:SF1">
    <property type="entry name" value="METHYLCOBAMIDE:COM METHYLTRANSFERASE MTBA"/>
    <property type="match status" value="1"/>
</dbReference>
<organism evidence="2 3">
    <name type="scientific">Mahella australiensis (strain DSM 15567 / CIP 107919 / 50-1 BON)</name>
    <dbReference type="NCBI Taxonomy" id="697281"/>
    <lineage>
        <taxon>Bacteria</taxon>
        <taxon>Bacillati</taxon>
        <taxon>Bacillota</taxon>
        <taxon>Clostridia</taxon>
        <taxon>Thermoanaerobacterales</taxon>
        <taxon>Thermoanaerobacterales Family IV. Incertae Sedis</taxon>
        <taxon>Mahella</taxon>
    </lineage>
</organism>
<dbReference type="InterPro" id="IPR038071">
    <property type="entry name" value="UROD/MetE-like_sf"/>
</dbReference>
<evidence type="ECO:0000259" key="1">
    <source>
        <dbReference type="Pfam" id="PF01208"/>
    </source>
</evidence>
<dbReference type="InterPro" id="IPR052024">
    <property type="entry name" value="Methanogen_methyltrans"/>
</dbReference>
<name>F3ZVA5_MAHA5</name>
<dbReference type="STRING" id="697281.Mahau_0032"/>
<keyword evidence="3" id="KW-1185">Reference proteome</keyword>
<dbReference type="GO" id="GO:0006779">
    <property type="term" value="P:porphyrin-containing compound biosynthetic process"/>
    <property type="evidence" value="ECO:0007669"/>
    <property type="project" value="InterPro"/>
</dbReference>
<evidence type="ECO:0000313" key="2">
    <source>
        <dbReference type="EMBL" id="AEE95255.1"/>
    </source>
</evidence>
<dbReference type="SUPFAM" id="SSF51726">
    <property type="entry name" value="UROD/MetE-like"/>
    <property type="match status" value="1"/>
</dbReference>
<proteinExistence type="predicted"/>
<dbReference type="PANTHER" id="PTHR47099">
    <property type="entry name" value="METHYLCOBAMIDE:COM METHYLTRANSFERASE MTBA"/>
    <property type="match status" value="1"/>
</dbReference>
<dbReference type="Proteomes" id="UP000008457">
    <property type="component" value="Chromosome"/>
</dbReference>
<dbReference type="Pfam" id="PF01208">
    <property type="entry name" value="URO-D"/>
    <property type="match status" value="1"/>
</dbReference>
<dbReference type="OrthoDB" id="9815759at2"/>
<evidence type="ECO:0000313" key="3">
    <source>
        <dbReference type="Proteomes" id="UP000008457"/>
    </source>
</evidence>
<dbReference type="eggNOG" id="COG0407">
    <property type="taxonomic scope" value="Bacteria"/>
</dbReference>
<dbReference type="KEGG" id="mas:Mahau_0032"/>
<sequence>MRLPIDKPQPNINWFKDVVLGKTIPSRPPFAELFLDIEMVAAIAEDFLGRHWVNPSTAREGRKAYWDNYIEVYYRLGYDYVRLSGGLNFVGKNRLGEDTAALSRGKRSWAEEGKGPISTWEDFESYPWPSLDNVDLWDYEYAAAHVPEGMGVFVCPTSGFLEVPLDTLFGYENLSFLLYDNPKLVEAVFEKVGQIIYGFYEKLLGLPNLVGFFQGDDMGFKTSTMISPDALRKYSLPWHKKLAKLAHDNGLIYMLHACGNLESIMEDLIEDVKIDAKHSFEDASVPVTEFKRKYGHRIGVLGGVDMDKLCRLPEDELRRYIRGILEECMPRGRYALGSGNTVANYVPMKNYLIMLEEGWNWNK</sequence>
<gene>
    <name evidence="2" type="ordered locus">Mahau_0032</name>
</gene>
<accession>F3ZVA5</accession>
<feature type="domain" description="Uroporphyrinogen decarboxylase (URO-D)" evidence="1">
    <location>
        <begin position="170"/>
        <end position="356"/>
    </location>
</feature>